<sequence>MSNSIWWGDFTFDLQEQKCWSIGQRAILLKRKATEWNTWNIESVAQEHDDITLSDGANFTVESTDVVGRFLEKSTSDTVKVFPLLADRTVIARPSSPLVILAGEKIQLFISTPIWFCAHTVPSGKCIVDLPFWRPSDSWFGSSTIDGQLCYAKYTSAKTQLEDLDLHSHKATTSIIVVNNHDQPFTINRINVPVNHLHLYSDEQNNLWTSRLTIEIKNDSSDVELIVDKSVSSELAPLTFISSPRVSLGHGKLIRRISNLLG</sequence>
<organism evidence="1 2">
    <name type="scientific">Colwellia ponticola</name>
    <dbReference type="NCBI Taxonomy" id="2304625"/>
    <lineage>
        <taxon>Bacteria</taxon>
        <taxon>Pseudomonadati</taxon>
        <taxon>Pseudomonadota</taxon>
        <taxon>Gammaproteobacteria</taxon>
        <taxon>Alteromonadales</taxon>
        <taxon>Colwelliaceae</taxon>
        <taxon>Colwellia</taxon>
    </lineage>
</organism>
<protein>
    <recommendedName>
        <fullName evidence="3">DUF432 domain-containing protein</fullName>
    </recommendedName>
</protein>
<dbReference type="Proteomes" id="UP000307702">
    <property type="component" value="Unassembled WGS sequence"/>
</dbReference>
<accession>A0A8H2JMD8</accession>
<evidence type="ECO:0000313" key="1">
    <source>
        <dbReference type="EMBL" id="TMM42519.1"/>
    </source>
</evidence>
<dbReference type="RefSeq" id="WP_138624247.1">
    <property type="nucleotide sequence ID" value="NZ_SZVP01000017.1"/>
</dbReference>
<proteinExistence type="predicted"/>
<dbReference type="EMBL" id="SZVP01000017">
    <property type="protein sequence ID" value="TMM42519.1"/>
    <property type="molecule type" value="Genomic_DNA"/>
</dbReference>
<reference evidence="1 2" key="1">
    <citation type="submission" date="2019-05" db="EMBL/GenBank/DDBJ databases">
        <title>Colwellia ponticola sp. nov., isolated from seawater.</title>
        <authorList>
            <person name="Yoon J.-H."/>
        </authorList>
    </citation>
    <scope>NUCLEOTIDE SEQUENCE [LARGE SCALE GENOMIC DNA]</scope>
    <source>
        <strain evidence="1 2">OISW-25</strain>
    </source>
</reference>
<name>A0A8H2JMD8_9GAMM</name>
<comment type="caution">
    <text evidence="1">The sequence shown here is derived from an EMBL/GenBank/DDBJ whole genome shotgun (WGS) entry which is preliminary data.</text>
</comment>
<dbReference type="AlphaFoldDB" id="A0A8H2JMD8"/>
<dbReference type="OrthoDB" id="6695259at2"/>
<keyword evidence="2" id="KW-1185">Reference proteome</keyword>
<evidence type="ECO:0000313" key="2">
    <source>
        <dbReference type="Proteomes" id="UP000307702"/>
    </source>
</evidence>
<gene>
    <name evidence="1" type="ORF">FCS21_14330</name>
</gene>
<evidence type="ECO:0008006" key="3">
    <source>
        <dbReference type="Google" id="ProtNLM"/>
    </source>
</evidence>